<dbReference type="AlphaFoldDB" id="A0ABD2X4P2"/>
<evidence type="ECO:0000313" key="11">
    <source>
        <dbReference type="EMBL" id="KAL3400352.1"/>
    </source>
</evidence>
<dbReference type="SUPFAM" id="SSF58038">
    <property type="entry name" value="SNARE fusion complex"/>
    <property type="match status" value="1"/>
</dbReference>
<dbReference type="EMBL" id="JBJJXI010000051">
    <property type="protein sequence ID" value="KAL3400352.1"/>
    <property type="molecule type" value="Genomic_DNA"/>
</dbReference>
<dbReference type="GO" id="GO:0015031">
    <property type="term" value="P:protein transport"/>
    <property type="evidence" value="ECO:0007669"/>
    <property type="project" value="UniProtKB-KW"/>
</dbReference>
<keyword evidence="7 9" id="KW-0472">Membrane</keyword>
<dbReference type="Proteomes" id="UP001627154">
    <property type="component" value="Unassembled WGS sequence"/>
</dbReference>
<reference evidence="11 12" key="1">
    <citation type="journal article" date="2024" name="bioRxiv">
        <title>A reference genome for Trichogramma kaykai: A tiny desert-dwelling parasitoid wasp with competing sex-ratio distorters.</title>
        <authorList>
            <person name="Culotta J."/>
            <person name="Lindsey A.R."/>
        </authorList>
    </citation>
    <scope>NUCLEOTIDE SEQUENCE [LARGE SCALE GENOMIC DNA]</scope>
    <source>
        <strain evidence="11 12">KSX58</strain>
    </source>
</reference>
<evidence type="ECO:0000259" key="10">
    <source>
        <dbReference type="PROSITE" id="PS50192"/>
    </source>
</evidence>
<feature type="domain" description="T-SNARE coiled-coil homology" evidence="10">
    <location>
        <begin position="22"/>
        <end position="84"/>
    </location>
</feature>
<dbReference type="InterPro" id="IPR000727">
    <property type="entry name" value="T_SNARE_dom"/>
</dbReference>
<evidence type="ECO:0000256" key="1">
    <source>
        <dbReference type="ARBA" id="ARBA00004394"/>
    </source>
</evidence>
<keyword evidence="5 9" id="KW-1133">Transmembrane helix</keyword>
<evidence type="ECO:0000256" key="6">
    <source>
        <dbReference type="ARBA" id="ARBA00023034"/>
    </source>
</evidence>
<dbReference type="SMART" id="SM00397">
    <property type="entry name" value="t_SNARE"/>
    <property type="match status" value="1"/>
</dbReference>
<proteinExistence type="predicted"/>
<evidence type="ECO:0000256" key="3">
    <source>
        <dbReference type="ARBA" id="ARBA00022692"/>
    </source>
</evidence>
<organism evidence="11 12">
    <name type="scientific">Trichogramma kaykai</name>
    <dbReference type="NCBI Taxonomy" id="54128"/>
    <lineage>
        <taxon>Eukaryota</taxon>
        <taxon>Metazoa</taxon>
        <taxon>Ecdysozoa</taxon>
        <taxon>Arthropoda</taxon>
        <taxon>Hexapoda</taxon>
        <taxon>Insecta</taxon>
        <taxon>Pterygota</taxon>
        <taxon>Neoptera</taxon>
        <taxon>Endopterygota</taxon>
        <taxon>Hymenoptera</taxon>
        <taxon>Apocrita</taxon>
        <taxon>Proctotrupomorpha</taxon>
        <taxon>Chalcidoidea</taxon>
        <taxon>Trichogrammatidae</taxon>
        <taxon>Trichogramma</taxon>
    </lineage>
</organism>
<evidence type="ECO:0000256" key="9">
    <source>
        <dbReference type="SAM" id="Phobius"/>
    </source>
</evidence>
<evidence type="ECO:0000256" key="2">
    <source>
        <dbReference type="ARBA" id="ARBA00022448"/>
    </source>
</evidence>
<dbReference type="PROSITE" id="PS50192">
    <property type="entry name" value="T_SNARE"/>
    <property type="match status" value="1"/>
</dbReference>
<keyword evidence="4" id="KW-0653">Protein transport</keyword>
<evidence type="ECO:0000313" key="12">
    <source>
        <dbReference type="Proteomes" id="UP001627154"/>
    </source>
</evidence>
<evidence type="ECO:0000256" key="4">
    <source>
        <dbReference type="ARBA" id="ARBA00022927"/>
    </source>
</evidence>
<evidence type="ECO:0000256" key="5">
    <source>
        <dbReference type="ARBA" id="ARBA00022989"/>
    </source>
</evidence>
<sequence>MLIINFFLSGYGYQPLPTSSTHSLEQENDQMADELKDKINALKSLSIDISTEVKYQDRLLRDMDDDVDRTSGSLTSTVARVLRLSKGRHNYYLFYLFLFAIASFVVLWIILKFK</sequence>
<evidence type="ECO:0000256" key="8">
    <source>
        <dbReference type="ARBA" id="ARBA00046280"/>
    </source>
</evidence>
<evidence type="ECO:0000256" key="7">
    <source>
        <dbReference type="ARBA" id="ARBA00023136"/>
    </source>
</evidence>
<comment type="subcellular location">
    <subcellularLocation>
        <location evidence="8">Endomembrane system</location>
        <topology evidence="8">Single-pass type IV membrane protein</topology>
    </subcellularLocation>
    <subcellularLocation>
        <location evidence="1">Golgi apparatus membrane</location>
    </subcellularLocation>
</comment>
<keyword evidence="3 9" id="KW-0812">Transmembrane</keyword>
<dbReference type="GO" id="GO:0000139">
    <property type="term" value="C:Golgi membrane"/>
    <property type="evidence" value="ECO:0007669"/>
    <property type="project" value="UniProtKB-SubCell"/>
</dbReference>
<protein>
    <recommendedName>
        <fullName evidence="10">t-SNARE coiled-coil homology domain-containing protein</fullName>
    </recommendedName>
</protein>
<keyword evidence="6" id="KW-0333">Golgi apparatus</keyword>
<keyword evidence="12" id="KW-1185">Reference proteome</keyword>
<dbReference type="InterPro" id="IPR039899">
    <property type="entry name" value="BET1_SNARE"/>
</dbReference>
<dbReference type="Gene3D" id="1.20.5.110">
    <property type="match status" value="1"/>
</dbReference>
<name>A0ABD2X4P2_9HYME</name>
<gene>
    <name evidence="11" type="ORF">TKK_006223</name>
</gene>
<keyword evidence="2" id="KW-0813">Transport</keyword>
<feature type="transmembrane region" description="Helical" evidence="9">
    <location>
        <begin position="92"/>
        <end position="111"/>
    </location>
</feature>
<dbReference type="PANTHER" id="PTHR12791">
    <property type="entry name" value="GOLGI SNARE BET1-RELATED"/>
    <property type="match status" value="1"/>
</dbReference>
<comment type="caution">
    <text evidence="11">The sequence shown here is derived from an EMBL/GenBank/DDBJ whole genome shotgun (WGS) entry which is preliminary data.</text>
</comment>
<accession>A0ABD2X4P2</accession>
<dbReference type="CDD" id="cd15853">
    <property type="entry name" value="SNARE_Bet1"/>
    <property type="match status" value="1"/>
</dbReference>